<dbReference type="Proteomes" id="UP000666369">
    <property type="component" value="Unassembled WGS sequence"/>
</dbReference>
<dbReference type="InterPro" id="IPR011051">
    <property type="entry name" value="RmlC_Cupin_sf"/>
</dbReference>
<comment type="caution">
    <text evidence="4">The sequence shown here is derived from an EMBL/GenBank/DDBJ whole genome shotgun (WGS) entry which is preliminary data.</text>
</comment>
<sequence>MSIPPSLRSRLVRYDELQPCTNAFIDARSPGSDRKENFTIIGPGVAENPHQHVHIREAHGFNIGGARQPPHCTNSLHSHLTEEVFIIHQGSWRFFWGEHGDAGEVLLQQGDTISIPVNMFRGFENVGDDTAFMFAVLGSDDPGRVLWAPHVIEKARGHGLVLLDNGSLVDTIEGESVPAGRTPVAPAERAELAHIRTPDVAQMAANVVRHPQDSAALAAGQARESAIIGAAPATLAKHGFTLYHLAFGAGGGTPPQAYEQSEVIMVYRGEVEWCADDGTVIPLATGDTFSVPRGMRHHLRAATAAEVFVVRGGDNALALLAAGA</sequence>
<dbReference type="Pfam" id="PF00190">
    <property type="entry name" value="Cupin_1"/>
    <property type="match status" value="1"/>
</dbReference>
<dbReference type="InterPro" id="IPR013096">
    <property type="entry name" value="Cupin_2"/>
</dbReference>
<reference evidence="4 5" key="1">
    <citation type="submission" date="2020-01" db="EMBL/GenBank/DDBJ databases">
        <authorList>
            <person name="Lee S.D."/>
        </authorList>
    </citation>
    <scope>NUCLEOTIDE SEQUENCE [LARGE SCALE GENOMIC DNA]</scope>
    <source>
        <strain evidence="4 5">SAP-35</strain>
    </source>
</reference>
<dbReference type="InterPro" id="IPR014710">
    <property type="entry name" value="RmlC-like_jellyroll"/>
</dbReference>
<dbReference type="EMBL" id="JAADJT010000020">
    <property type="protein sequence ID" value="NGZ88304.1"/>
    <property type="molecule type" value="Genomic_DNA"/>
</dbReference>
<dbReference type="PANTHER" id="PTHR35848">
    <property type="entry name" value="OXALATE-BINDING PROTEIN"/>
    <property type="match status" value="1"/>
</dbReference>
<dbReference type="Pfam" id="PF07883">
    <property type="entry name" value="Cupin_2"/>
    <property type="match status" value="1"/>
</dbReference>
<dbReference type="RefSeq" id="WP_166108424.1">
    <property type="nucleotide sequence ID" value="NZ_JAADJT010000020.1"/>
</dbReference>
<evidence type="ECO:0000259" key="3">
    <source>
        <dbReference type="Pfam" id="PF07883"/>
    </source>
</evidence>
<evidence type="ECO:0000313" key="4">
    <source>
        <dbReference type="EMBL" id="NGZ88304.1"/>
    </source>
</evidence>
<keyword evidence="5" id="KW-1185">Reference proteome</keyword>
<feature type="domain" description="Cupin type-1" evidence="2">
    <location>
        <begin position="70"/>
        <end position="145"/>
    </location>
</feature>
<reference evidence="5" key="2">
    <citation type="submission" date="2023-07" db="EMBL/GenBank/DDBJ databases">
        <title>Duganella aceri sp. nov., isolated from tree sap.</title>
        <authorList>
            <person name="Kim I.S."/>
        </authorList>
    </citation>
    <scope>NUCLEOTIDE SEQUENCE [LARGE SCALE GENOMIC DNA]</scope>
    <source>
        <strain evidence="5">SAP-35</strain>
    </source>
</reference>
<name>A0ABX0FV26_9BURK</name>
<dbReference type="InterPro" id="IPR006045">
    <property type="entry name" value="Cupin_1"/>
</dbReference>
<organism evidence="4 5">
    <name type="scientific">Duganella aceris</name>
    <dbReference type="NCBI Taxonomy" id="2703883"/>
    <lineage>
        <taxon>Bacteria</taxon>
        <taxon>Pseudomonadati</taxon>
        <taxon>Pseudomonadota</taxon>
        <taxon>Betaproteobacteria</taxon>
        <taxon>Burkholderiales</taxon>
        <taxon>Oxalobacteraceae</taxon>
        <taxon>Telluria group</taxon>
        <taxon>Duganella</taxon>
    </lineage>
</organism>
<protein>
    <submittedName>
        <fullName evidence="4">Cupin domain-containing protein</fullName>
    </submittedName>
</protein>
<dbReference type="Gene3D" id="2.60.120.10">
    <property type="entry name" value="Jelly Rolls"/>
    <property type="match status" value="2"/>
</dbReference>
<evidence type="ECO:0000256" key="1">
    <source>
        <dbReference type="ARBA" id="ARBA00022723"/>
    </source>
</evidence>
<feature type="domain" description="Cupin type-2" evidence="3">
    <location>
        <begin position="247"/>
        <end position="310"/>
    </location>
</feature>
<dbReference type="SUPFAM" id="SSF51182">
    <property type="entry name" value="RmlC-like cupins"/>
    <property type="match status" value="1"/>
</dbReference>
<gene>
    <name evidence="4" type="ORF">GW587_29130</name>
</gene>
<proteinExistence type="predicted"/>
<accession>A0ABX0FV26</accession>
<evidence type="ECO:0000313" key="5">
    <source>
        <dbReference type="Proteomes" id="UP000666369"/>
    </source>
</evidence>
<dbReference type="InterPro" id="IPR051610">
    <property type="entry name" value="GPI/OXD"/>
</dbReference>
<keyword evidence="1" id="KW-0479">Metal-binding</keyword>
<evidence type="ECO:0000259" key="2">
    <source>
        <dbReference type="Pfam" id="PF00190"/>
    </source>
</evidence>